<sequence length="132" mass="14231">MDVPPKFVKWDIQDLQSSMCNIDVSSMKPVIASIRNKKDQVLEDVSGGLTTGCLRYKSPSVEPQVGNESNVPLGKNLRSSPVINGVAANEVVEEVCGEPATGCLTYKSPSGVPQLTHMESTVISIQNFLKII</sequence>
<gene>
    <name evidence="1" type="ORF">Pyn_10450</name>
</gene>
<dbReference type="AlphaFoldDB" id="A0A314ZN92"/>
<protein>
    <submittedName>
        <fullName evidence="1">Uncharacterized protein</fullName>
    </submittedName>
</protein>
<comment type="caution">
    <text evidence="1">The sequence shown here is derived from an EMBL/GenBank/DDBJ whole genome shotgun (WGS) entry which is preliminary data.</text>
</comment>
<reference evidence="1 2" key="1">
    <citation type="submission" date="2018-02" db="EMBL/GenBank/DDBJ databases">
        <title>Draft genome of wild Prunus yedoensis var. nudiflora.</title>
        <authorList>
            <person name="Baek S."/>
            <person name="Kim J.-H."/>
            <person name="Choi K."/>
            <person name="Kim G.-B."/>
            <person name="Cho A."/>
            <person name="Jang H."/>
            <person name="Shin C.-H."/>
            <person name="Yu H.-J."/>
            <person name="Mun J.-H."/>
        </authorList>
    </citation>
    <scope>NUCLEOTIDE SEQUENCE [LARGE SCALE GENOMIC DNA]</scope>
    <source>
        <strain evidence="2">cv. Jeju island</strain>
        <tissue evidence="1">Leaf</tissue>
    </source>
</reference>
<name>A0A314ZN92_PRUYE</name>
<dbReference type="OrthoDB" id="10371930at2759"/>
<proteinExistence type="predicted"/>
<dbReference type="Proteomes" id="UP000250321">
    <property type="component" value="Unassembled WGS sequence"/>
</dbReference>
<organism evidence="1 2">
    <name type="scientific">Prunus yedoensis var. nudiflora</name>
    <dbReference type="NCBI Taxonomy" id="2094558"/>
    <lineage>
        <taxon>Eukaryota</taxon>
        <taxon>Viridiplantae</taxon>
        <taxon>Streptophyta</taxon>
        <taxon>Embryophyta</taxon>
        <taxon>Tracheophyta</taxon>
        <taxon>Spermatophyta</taxon>
        <taxon>Magnoliopsida</taxon>
        <taxon>eudicotyledons</taxon>
        <taxon>Gunneridae</taxon>
        <taxon>Pentapetalae</taxon>
        <taxon>rosids</taxon>
        <taxon>fabids</taxon>
        <taxon>Rosales</taxon>
        <taxon>Rosaceae</taxon>
        <taxon>Amygdaloideae</taxon>
        <taxon>Amygdaleae</taxon>
        <taxon>Prunus</taxon>
    </lineage>
</organism>
<evidence type="ECO:0000313" key="1">
    <source>
        <dbReference type="EMBL" id="PQQ20779.1"/>
    </source>
</evidence>
<evidence type="ECO:0000313" key="2">
    <source>
        <dbReference type="Proteomes" id="UP000250321"/>
    </source>
</evidence>
<dbReference type="EMBL" id="PJQY01000026">
    <property type="protein sequence ID" value="PQQ20779.1"/>
    <property type="molecule type" value="Genomic_DNA"/>
</dbReference>
<keyword evidence="2" id="KW-1185">Reference proteome</keyword>
<accession>A0A314ZN92</accession>